<dbReference type="PANTHER" id="PTHR42736:SF1">
    <property type="entry name" value="PROTEIN-GLUTAMINE GAMMA-GLUTAMYLTRANSFERASE"/>
    <property type="match status" value="1"/>
</dbReference>
<dbReference type="Proteomes" id="UP000037688">
    <property type="component" value="Unassembled WGS sequence"/>
</dbReference>
<evidence type="ECO:0000313" key="5">
    <source>
        <dbReference type="Proteomes" id="UP000037688"/>
    </source>
</evidence>
<keyword evidence="2" id="KW-1133">Transmembrane helix</keyword>
<feature type="compositionally biased region" description="Acidic residues" evidence="1">
    <location>
        <begin position="581"/>
        <end position="593"/>
    </location>
</feature>
<feature type="transmembrane region" description="Helical" evidence="2">
    <location>
        <begin position="46"/>
        <end position="63"/>
    </location>
</feature>
<feature type="transmembrane region" description="Helical" evidence="2">
    <location>
        <begin position="193"/>
        <end position="213"/>
    </location>
</feature>
<evidence type="ECO:0000259" key="3">
    <source>
        <dbReference type="SMART" id="SM00460"/>
    </source>
</evidence>
<dbReference type="InterPro" id="IPR021878">
    <property type="entry name" value="TgpA_N"/>
</dbReference>
<feature type="domain" description="Transglutaminase-like" evidence="3">
    <location>
        <begin position="480"/>
        <end position="564"/>
    </location>
</feature>
<feature type="transmembrane region" description="Helical" evidence="2">
    <location>
        <begin position="133"/>
        <end position="148"/>
    </location>
</feature>
<feature type="transmembrane region" description="Helical" evidence="2">
    <location>
        <begin position="103"/>
        <end position="121"/>
    </location>
</feature>
<dbReference type="RefSeq" id="WP_053781312.1">
    <property type="nucleotide sequence ID" value="NZ_LITU01000059.1"/>
</dbReference>
<evidence type="ECO:0000313" key="4">
    <source>
        <dbReference type="EMBL" id="KOY15720.1"/>
    </source>
</evidence>
<dbReference type="Pfam" id="PF13559">
    <property type="entry name" value="DUF4129"/>
    <property type="match status" value="1"/>
</dbReference>
<evidence type="ECO:0000256" key="2">
    <source>
        <dbReference type="SAM" id="Phobius"/>
    </source>
</evidence>
<dbReference type="Gene3D" id="3.10.620.30">
    <property type="match status" value="1"/>
</dbReference>
<dbReference type="Pfam" id="PF11992">
    <property type="entry name" value="TgpA_N"/>
    <property type="match status" value="1"/>
</dbReference>
<dbReference type="PATRIC" id="fig|1705561.3.peg.2638"/>
<comment type="caution">
    <text evidence="4">The sequence shown here is derived from an EMBL/GenBank/DDBJ whole genome shotgun (WGS) entry which is preliminary data.</text>
</comment>
<dbReference type="OrthoDB" id="9804872at2"/>
<evidence type="ECO:0000256" key="1">
    <source>
        <dbReference type="SAM" id="MobiDB-lite"/>
    </source>
</evidence>
<accession>A0A0M9BN47</accession>
<dbReference type="SMART" id="SM00460">
    <property type="entry name" value="TGc"/>
    <property type="match status" value="1"/>
</dbReference>
<dbReference type="PANTHER" id="PTHR42736">
    <property type="entry name" value="PROTEIN-GLUTAMINE GAMMA-GLUTAMYLTRANSFERASE"/>
    <property type="match status" value="1"/>
</dbReference>
<sequence length="737" mass="83701">MSTKGKELAAGRRSWYHAASLLWIFLIGMQWISFTQESWYTETTSLVLWTLAAVSILEVILPFKIMVRTIIKAAVLVYILHKTLIDYTVYIPYGTLTERTEQFILHLTPYIWFSLCAWVMLEAALRLVNTTRRILVFLGINIISMGILDSFTQIPLWIEIAWVMFAGMGWLVCQHFRNFQLQYPQGWKRIIRYPYKILANIAIIFSLIIVASVNMPEVPPTLTDPYTAWRNYTGSSASQTGNGTLDIPAATESGYSREDNQLGGGFNFDYTPVMSVTTNERSYWRGETRAEYTGTGWDDRGRSATEDVEAGQALENDEPGNVSTKQVTQKVTMLNDNVYPILFGAYSISEVTSVNGEANSDRMLWNPEQAELHVVTDRQQPQYPKTYTIVSEAPVIVEDELRTKSFDDLYTSNPTDDMYLQLPSRFPDRVTDLAAEITASANTPYEKVALLQNYLQQNFDYTNNPDLSRKVSSDFVEGFLFDIREGYCDYFSTALVMMARSEGIPARWVKGYAPGQLSLNSDMQAPRQPGAEIETTYTVTNADAHSWAEVYFGEYGWIPVEATPGFDMPLLTEQPNVQPVDEPEEQPEEEPVKEEEKTPAPEQASSSIPAFVIWAAGAIIVLWVAYMFWRNRLSLRFFVLRLRTGGPLTPEQKVVAETERWIRYAKRKGLTRSGDETLRESVTRWSQAKPAAAATLHELLAKFEQTRYSPASVTADDWKAVYQTASKLRKELKAERA</sequence>
<feature type="transmembrane region" description="Helical" evidence="2">
    <location>
        <begin position="608"/>
        <end position="629"/>
    </location>
</feature>
<protein>
    <submittedName>
        <fullName evidence="4">Transglutaminase</fullName>
    </submittedName>
</protein>
<gene>
    <name evidence="4" type="ORF">AMS66_13620</name>
</gene>
<dbReference type="InterPro" id="IPR025403">
    <property type="entry name" value="TgpA-like_C"/>
</dbReference>
<feature type="region of interest" description="Disordered" evidence="1">
    <location>
        <begin position="571"/>
        <end position="603"/>
    </location>
</feature>
<feature type="transmembrane region" description="Helical" evidence="2">
    <location>
        <begin position="154"/>
        <end position="173"/>
    </location>
</feature>
<dbReference type="SUPFAM" id="SSF54001">
    <property type="entry name" value="Cysteine proteinases"/>
    <property type="match status" value="1"/>
</dbReference>
<dbReference type="AlphaFoldDB" id="A0A0M9BN47"/>
<reference evidence="4 5" key="1">
    <citation type="submission" date="2015-08" db="EMBL/GenBank/DDBJ databases">
        <title>Draft genome sequence of cellulolytic and xylanolytic Paenibacillus sp. A59, isolated from a decaying forest soil from Patagonia, Argentina.</title>
        <authorList>
            <person name="Ghio S."/>
            <person name="Caceres A.M."/>
            <person name="Talia P."/>
            <person name="Grasso D."/>
            <person name="Campos E."/>
        </authorList>
    </citation>
    <scope>NUCLEOTIDE SEQUENCE [LARGE SCALE GENOMIC DNA]</scope>
    <source>
        <strain evidence="4 5">A59</strain>
    </source>
</reference>
<proteinExistence type="predicted"/>
<dbReference type="Pfam" id="PF01841">
    <property type="entry name" value="Transglut_core"/>
    <property type="match status" value="1"/>
</dbReference>
<keyword evidence="2" id="KW-0472">Membrane</keyword>
<keyword evidence="5" id="KW-1185">Reference proteome</keyword>
<name>A0A0M9BN47_9BACL</name>
<dbReference type="InterPro" id="IPR002931">
    <property type="entry name" value="Transglutaminase-like"/>
</dbReference>
<dbReference type="InterPro" id="IPR038765">
    <property type="entry name" value="Papain-like_cys_pep_sf"/>
</dbReference>
<dbReference type="EMBL" id="LITU01000059">
    <property type="protein sequence ID" value="KOY15720.1"/>
    <property type="molecule type" value="Genomic_DNA"/>
</dbReference>
<dbReference type="InterPro" id="IPR052901">
    <property type="entry name" value="Bact_TGase-like"/>
</dbReference>
<keyword evidence="2" id="KW-0812">Transmembrane</keyword>
<feature type="transmembrane region" description="Helical" evidence="2">
    <location>
        <begin position="70"/>
        <end position="91"/>
    </location>
</feature>
<feature type="transmembrane region" description="Helical" evidence="2">
    <location>
        <begin position="15"/>
        <end position="34"/>
    </location>
</feature>
<organism evidence="4 5">
    <name type="scientific">Paenibacillus xylanivorans</name>
    <dbReference type="NCBI Taxonomy" id="1705561"/>
    <lineage>
        <taxon>Bacteria</taxon>
        <taxon>Bacillati</taxon>
        <taxon>Bacillota</taxon>
        <taxon>Bacilli</taxon>
        <taxon>Bacillales</taxon>
        <taxon>Paenibacillaceae</taxon>
        <taxon>Paenibacillus</taxon>
    </lineage>
</organism>